<gene>
    <name evidence="6" type="ORF">FHK98_14900</name>
</gene>
<dbReference type="PANTHER" id="PTHR24028:SF328">
    <property type="entry name" value="CADHERIN-3"/>
    <property type="match status" value="1"/>
</dbReference>
<comment type="caution">
    <text evidence="6">The sequence shown here is derived from an EMBL/GenBank/DDBJ whole genome shotgun (WGS) entry which is preliminary data.</text>
</comment>
<comment type="subcellular location">
    <subcellularLocation>
        <location evidence="1">Membrane</location>
        <topology evidence="1">Single-pass membrane protein</topology>
    </subcellularLocation>
</comment>
<accession>A0A838WX02</accession>
<dbReference type="PROSITE" id="PS50268">
    <property type="entry name" value="CADHERIN_2"/>
    <property type="match status" value="1"/>
</dbReference>
<keyword evidence="2" id="KW-0812">Transmembrane</keyword>
<keyword evidence="4" id="KW-0325">Glycoprotein</keyword>
<feature type="non-terminal residue" evidence="6">
    <location>
        <position position="1"/>
    </location>
</feature>
<evidence type="ECO:0000259" key="5">
    <source>
        <dbReference type="PROSITE" id="PS50268"/>
    </source>
</evidence>
<protein>
    <submittedName>
        <fullName evidence="6">Cadherin repeat domain-containing protein</fullName>
    </submittedName>
</protein>
<dbReference type="GO" id="GO:0007156">
    <property type="term" value="P:homophilic cell adhesion via plasma membrane adhesion molecules"/>
    <property type="evidence" value="ECO:0007669"/>
    <property type="project" value="InterPro"/>
</dbReference>
<evidence type="ECO:0000256" key="4">
    <source>
        <dbReference type="ARBA" id="ARBA00023180"/>
    </source>
</evidence>
<dbReference type="SUPFAM" id="SSF49313">
    <property type="entry name" value="Cadherin-like"/>
    <property type="match status" value="1"/>
</dbReference>
<dbReference type="InterPro" id="IPR050174">
    <property type="entry name" value="Protocadherin/Cadherin-CA"/>
</dbReference>
<feature type="non-terminal residue" evidence="6">
    <location>
        <position position="161"/>
    </location>
</feature>
<dbReference type="EMBL" id="VDFG01000967">
    <property type="protein sequence ID" value="MBA4466689.1"/>
    <property type="molecule type" value="Genomic_DNA"/>
</dbReference>
<dbReference type="PANTHER" id="PTHR24028">
    <property type="entry name" value="CADHERIN-87A"/>
    <property type="match status" value="1"/>
</dbReference>
<proteinExistence type="predicted"/>
<dbReference type="InterPro" id="IPR002126">
    <property type="entry name" value="Cadherin-like_dom"/>
</dbReference>
<evidence type="ECO:0000313" key="6">
    <source>
        <dbReference type="EMBL" id="MBA4466689.1"/>
    </source>
</evidence>
<keyword evidence="3" id="KW-1133">Transmembrane helix</keyword>
<evidence type="ECO:0000256" key="3">
    <source>
        <dbReference type="ARBA" id="ARBA00022989"/>
    </source>
</evidence>
<dbReference type="InterPro" id="IPR015919">
    <property type="entry name" value="Cadherin-like_sf"/>
</dbReference>
<evidence type="ECO:0000256" key="2">
    <source>
        <dbReference type="ARBA" id="ARBA00022692"/>
    </source>
</evidence>
<dbReference type="CDD" id="cd11304">
    <property type="entry name" value="Cadherin_repeat"/>
    <property type="match status" value="1"/>
</dbReference>
<dbReference type="GO" id="GO:0005886">
    <property type="term" value="C:plasma membrane"/>
    <property type="evidence" value="ECO:0007669"/>
    <property type="project" value="TreeGrafter"/>
</dbReference>
<dbReference type="Gene3D" id="2.60.40.60">
    <property type="entry name" value="Cadherins"/>
    <property type="match status" value="1"/>
</dbReference>
<sequence>GGGLTTTQAVTVNVTDVPEVGNPPVITSSSTFFVAENSTAVGNITATDADGNILTYSISGGADRSLFTINANANTGVLSFVNAPNFEVPTDVGTNNVYNLQIQVTDGNNPVTQDLIINVTNVNETPTDLTLSATTIAENQAIGTVVGNLSTIDPDAGNTFT</sequence>
<dbReference type="Pfam" id="PF00028">
    <property type="entry name" value="Cadherin"/>
    <property type="match status" value="1"/>
</dbReference>
<dbReference type="Proteomes" id="UP000538075">
    <property type="component" value="Unassembled WGS sequence"/>
</dbReference>
<dbReference type="GO" id="GO:0005509">
    <property type="term" value="F:calcium ion binding"/>
    <property type="evidence" value="ECO:0007669"/>
    <property type="project" value="InterPro"/>
</dbReference>
<keyword evidence="3" id="KW-0472">Membrane</keyword>
<evidence type="ECO:0000256" key="1">
    <source>
        <dbReference type="ARBA" id="ARBA00004167"/>
    </source>
</evidence>
<feature type="domain" description="Cadherin" evidence="5">
    <location>
        <begin position="26"/>
        <end position="128"/>
    </location>
</feature>
<evidence type="ECO:0000313" key="7">
    <source>
        <dbReference type="Proteomes" id="UP000538075"/>
    </source>
</evidence>
<name>A0A838WX02_9CYAN</name>
<dbReference type="SMART" id="SM00112">
    <property type="entry name" value="CA"/>
    <property type="match status" value="1"/>
</dbReference>
<organism evidence="6 7">
    <name type="scientific">Cylindrospermopsis raciborskii CS-506_A</name>
    <dbReference type="NCBI Taxonomy" id="2585140"/>
    <lineage>
        <taxon>Bacteria</taxon>
        <taxon>Bacillati</taxon>
        <taxon>Cyanobacteriota</taxon>
        <taxon>Cyanophyceae</taxon>
        <taxon>Nostocales</taxon>
        <taxon>Aphanizomenonaceae</taxon>
        <taxon>Cylindrospermopsis</taxon>
    </lineage>
</organism>
<reference evidence="6 7" key="1">
    <citation type="journal article" date="2020" name="J. Appl. Phycol.">
        <title>Morphological changes and genome evolution in Raphidiopsis raciborskii CS-506 after 23 years in culture.</title>
        <authorList>
            <person name="Willis A."/>
            <person name="Bent S.J."/>
            <person name="Jameson I.D."/>
        </authorList>
    </citation>
    <scope>NUCLEOTIDE SEQUENCE [LARGE SCALE GENOMIC DNA]</scope>
    <source>
        <strain evidence="6 7">CS-506_A</strain>
    </source>
</reference>
<dbReference type="AlphaFoldDB" id="A0A838WX02"/>